<dbReference type="PANTHER" id="PTHR42928">
    <property type="entry name" value="TRICARBOXYLATE-BINDING PROTEIN"/>
    <property type="match status" value="1"/>
</dbReference>
<evidence type="ECO:0000256" key="1">
    <source>
        <dbReference type="ARBA" id="ARBA00006987"/>
    </source>
</evidence>
<dbReference type="PANTHER" id="PTHR42928:SF5">
    <property type="entry name" value="BLR1237 PROTEIN"/>
    <property type="match status" value="1"/>
</dbReference>
<dbReference type="Gene3D" id="3.40.190.10">
    <property type="entry name" value="Periplasmic binding protein-like II"/>
    <property type="match status" value="1"/>
</dbReference>
<dbReference type="PIRSF" id="PIRSF017082">
    <property type="entry name" value="YflP"/>
    <property type="match status" value="1"/>
</dbReference>
<dbReference type="InterPro" id="IPR042100">
    <property type="entry name" value="Bug_dom1"/>
</dbReference>
<dbReference type="Gene3D" id="3.40.190.150">
    <property type="entry name" value="Bordetella uptake gene, domain 1"/>
    <property type="match status" value="1"/>
</dbReference>
<evidence type="ECO:0000313" key="4">
    <source>
        <dbReference type="Proteomes" id="UP000244902"/>
    </source>
</evidence>
<evidence type="ECO:0008006" key="5">
    <source>
        <dbReference type="Google" id="ProtNLM"/>
    </source>
</evidence>
<dbReference type="Pfam" id="PF03401">
    <property type="entry name" value="TctC"/>
    <property type="match status" value="1"/>
</dbReference>
<feature type="chain" id="PRO_5016036299" description="Tripartite tricarboxylate transporter substrate binding protein" evidence="2">
    <location>
        <begin position="27"/>
        <end position="315"/>
    </location>
</feature>
<proteinExistence type="inferred from homology"/>
<dbReference type="InterPro" id="IPR005064">
    <property type="entry name" value="BUG"/>
</dbReference>
<dbReference type="AlphaFoldDB" id="A0A2U8GY00"/>
<dbReference type="RefSeq" id="WP_108971321.1">
    <property type="nucleotide sequence ID" value="NZ_CP022188.1"/>
</dbReference>
<keyword evidence="2" id="KW-0732">Signal</keyword>
<dbReference type="OrthoDB" id="8678477at2"/>
<feature type="signal peptide" evidence="2">
    <location>
        <begin position="1"/>
        <end position="26"/>
    </location>
</feature>
<organism evidence="3 4">
    <name type="scientific">Parazoarcus communis</name>
    <dbReference type="NCBI Taxonomy" id="41977"/>
    <lineage>
        <taxon>Bacteria</taxon>
        <taxon>Pseudomonadati</taxon>
        <taxon>Pseudomonadota</taxon>
        <taxon>Betaproteobacteria</taxon>
        <taxon>Rhodocyclales</taxon>
        <taxon>Zoogloeaceae</taxon>
        <taxon>Parazoarcus</taxon>
    </lineage>
</organism>
<protein>
    <recommendedName>
        <fullName evidence="5">Tripartite tricarboxylate transporter substrate binding protein</fullName>
    </recommendedName>
</protein>
<reference evidence="3 4" key="1">
    <citation type="submission" date="2017-06" db="EMBL/GenBank/DDBJ databases">
        <title>Azoarcus sp. TSNA42 complete genome sequence.</title>
        <authorList>
            <person name="Woo J.-H."/>
            <person name="Kim H.-S."/>
        </authorList>
    </citation>
    <scope>NUCLEOTIDE SEQUENCE [LARGE SCALE GENOMIC DNA]</scope>
    <source>
        <strain evidence="3 4">TSNA42</strain>
    </source>
</reference>
<dbReference type="SUPFAM" id="SSF53850">
    <property type="entry name" value="Periplasmic binding protein-like II"/>
    <property type="match status" value="1"/>
</dbReference>
<dbReference type="CDD" id="cd07012">
    <property type="entry name" value="PBP2_Bug_TTT"/>
    <property type="match status" value="1"/>
</dbReference>
<sequence>MNKIAKSLLSITAAMALTVGATAAQAEFPEKPVNVIVPWGAGGDSDLTTRLWADAMEGALGAPVVVINKAGGGGVIGTTFVASSKADGYTLVNAGLSNVLVTPNFSKTPYDFSSFEPVVKLSSVPLGILVPADSPYKTFDDFIAAAKAGRLTQGSWGAASSGTVLASIIADQAGYDVKYVHGNTTAESMVALIGGHIDSAVSFPPAFAPHVKSGRARLLVLNKKMAEYPNVPTFADYGIKGSFEGWSGVFAPKGTPPEVIQKLVTASAKVMEDPKVHKAFENMGANIDFRHGESWTKDMLTTYDIMKNAAAKMKQ</sequence>
<evidence type="ECO:0000256" key="2">
    <source>
        <dbReference type="SAM" id="SignalP"/>
    </source>
</evidence>
<dbReference type="EMBL" id="CP022188">
    <property type="protein sequence ID" value="AWI78324.1"/>
    <property type="molecule type" value="Genomic_DNA"/>
</dbReference>
<dbReference type="Proteomes" id="UP000244902">
    <property type="component" value="Chromosome"/>
</dbReference>
<gene>
    <name evidence="3" type="ORF">CEW87_02525</name>
</gene>
<comment type="similarity">
    <text evidence="1">Belongs to the UPF0065 (bug) family.</text>
</comment>
<evidence type="ECO:0000313" key="3">
    <source>
        <dbReference type="EMBL" id="AWI78324.1"/>
    </source>
</evidence>
<name>A0A2U8GY00_9RHOO</name>
<accession>A0A2U8GY00</accession>